<dbReference type="OrthoDB" id="7915962at2"/>
<dbReference type="InterPro" id="IPR009936">
    <property type="entry name" value="DUF1468"/>
</dbReference>
<sequence>MKKYNVLVAAVSILLGLAIFWFSRGLTTMSPDGVPGEAFWPHMIAWLLIGLGILQLIEVFAFPAINAGREVILGAPGNLWAYLTAAVAFGFATLMAWAGFVIGGVIIMPIVMLIMGERRPLIIGVTTVAAIGVIWFFFVHIFNISLPAPAFLE</sequence>
<organism evidence="3 4">
    <name type="scientific">Martelella mediterranea</name>
    <dbReference type="NCBI Taxonomy" id="293089"/>
    <lineage>
        <taxon>Bacteria</taxon>
        <taxon>Pseudomonadati</taxon>
        <taxon>Pseudomonadota</taxon>
        <taxon>Alphaproteobacteria</taxon>
        <taxon>Hyphomicrobiales</taxon>
        <taxon>Aurantimonadaceae</taxon>
        <taxon>Martelella</taxon>
    </lineage>
</organism>
<reference evidence="3 4" key="1">
    <citation type="submission" date="2019-03" db="EMBL/GenBank/DDBJ databases">
        <title>Freshwater and sediment microbial communities from various areas in North America, analyzing microbe dynamics in response to fracking.</title>
        <authorList>
            <person name="Lamendella R."/>
        </authorList>
    </citation>
    <scope>NUCLEOTIDE SEQUENCE [LARGE SCALE GENOMIC DNA]</scope>
    <source>
        <strain evidence="3 4">175.2</strain>
    </source>
</reference>
<evidence type="ECO:0000256" key="1">
    <source>
        <dbReference type="SAM" id="Phobius"/>
    </source>
</evidence>
<keyword evidence="1" id="KW-0472">Membrane</keyword>
<feature type="transmembrane region" description="Helical" evidence="1">
    <location>
        <begin position="6"/>
        <end position="23"/>
    </location>
</feature>
<feature type="transmembrane region" description="Helical" evidence="1">
    <location>
        <begin position="44"/>
        <end position="65"/>
    </location>
</feature>
<gene>
    <name evidence="3" type="ORF">EDC90_102251</name>
</gene>
<comment type="caution">
    <text evidence="3">The sequence shown here is derived from an EMBL/GenBank/DDBJ whole genome shotgun (WGS) entry which is preliminary data.</text>
</comment>
<evidence type="ECO:0000313" key="4">
    <source>
        <dbReference type="Proteomes" id="UP000295097"/>
    </source>
</evidence>
<dbReference type="EMBL" id="SMAR01000022">
    <property type="protein sequence ID" value="TCT36322.1"/>
    <property type="molecule type" value="Genomic_DNA"/>
</dbReference>
<feature type="transmembrane region" description="Helical" evidence="1">
    <location>
        <begin position="85"/>
        <end position="114"/>
    </location>
</feature>
<dbReference type="RefSeq" id="WP_132312647.1">
    <property type="nucleotide sequence ID" value="NZ_SMAR01000022.1"/>
</dbReference>
<name>A0A4R3NP02_9HYPH</name>
<keyword evidence="1" id="KW-0812">Transmembrane</keyword>
<feature type="domain" description="DUF1468" evidence="2">
    <location>
        <begin position="8"/>
        <end position="147"/>
    </location>
</feature>
<dbReference type="Pfam" id="PF07331">
    <property type="entry name" value="TctB"/>
    <property type="match status" value="1"/>
</dbReference>
<protein>
    <submittedName>
        <fullName evidence="3">Tripartite tricarboxylate transporter TctB family protein</fullName>
    </submittedName>
</protein>
<evidence type="ECO:0000259" key="2">
    <source>
        <dbReference type="Pfam" id="PF07331"/>
    </source>
</evidence>
<accession>A0A4R3NP02</accession>
<dbReference type="AlphaFoldDB" id="A0A4R3NP02"/>
<evidence type="ECO:0000313" key="3">
    <source>
        <dbReference type="EMBL" id="TCT36322.1"/>
    </source>
</evidence>
<keyword evidence="4" id="KW-1185">Reference proteome</keyword>
<dbReference type="Proteomes" id="UP000295097">
    <property type="component" value="Unassembled WGS sequence"/>
</dbReference>
<proteinExistence type="predicted"/>
<feature type="transmembrane region" description="Helical" evidence="1">
    <location>
        <begin position="121"/>
        <end position="142"/>
    </location>
</feature>
<keyword evidence="1" id="KW-1133">Transmembrane helix</keyword>